<proteinExistence type="predicted"/>
<evidence type="ECO:0008006" key="6">
    <source>
        <dbReference type="Google" id="ProtNLM"/>
    </source>
</evidence>
<dbReference type="PANTHER" id="PTHR47485">
    <property type="entry name" value="THYLAKOID LUMENAL 17.4 KDA PROTEIN, CHLOROPLASTIC"/>
    <property type="match status" value="1"/>
</dbReference>
<feature type="region of interest" description="Disordered" evidence="2">
    <location>
        <begin position="420"/>
        <end position="452"/>
    </location>
</feature>
<keyword evidence="3" id="KW-0812">Transmembrane</keyword>
<protein>
    <recommendedName>
        <fullName evidence="6">Pentapeptide repeat-containing protein</fullName>
    </recommendedName>
</protein>
<dbReference type="Gene3D" id="2.160.20.80">
    <property type="entry name" value="E3 ubiquitin-protein ligase SopA"/>
    <property type="match status" value="2"/>
</dbReference>
<keyword evidence="3" id="KW-1133">Transmembrane helix</keyword>
<dbReference type="PANTHER" id="PTHR47485:SF1">
    <property type="entry name" value="THYLAKOID LUMENAL 17.4 KDA PROTEIN, CHLOROPLASTIC"/>
    <property type="match status" value="1"/>
</dbReference>
<dbReference type="Pfam" id="PF00805">
    <property type="entry name" value="Pentapeptide"/>
    <property type="match status" value="3"/>
</dbReference>
<keyword evidence="3" id="KW-0472">Membrane</keyword>
<feature type="transmembrane region" description="Helical" evidence="3">
    <location>
        <begin position="137"/>
        <end position="155"/>
    </location>
</feature>
<reference evidence="4" key="1">
    <citation type="journal article" date="2014" name="Int. J. Syst. Evol. Microbiol.">
        <title>Complete genome sequence of Corynebacterium casei LMG S-19264T (=DSM 44701T), isolated from a smear-ripened cheese.</title>
        <authorList>
            <consortium name="US DOE Joint Genome Institute (JGI-PGF)"/>
            <person name="Walter F."/>
            <person name="Albersmeier A."/>
            <person name="Kalinowski J."/>
            <person name="Ruckert C."/>
        </authorList>
    </citation>
    <scope>NUCLEOTIDE SEQUENCE</scope>
    <source>
        <strain evidence="4">JCM 4125</strain>
    </source>
</reference>
<evidence type="ECO:0000313" key="5">
    <source>
        <dbReference type="Proteomes" id="UP000646776"/>
    </source>
</evidence>
<evidence type="ECO:0000256" key="1">
    <source>
        <dbReference type="ARBA" id="ARBA00022737"/>
    </source>
</evidence>
<dbReference type="SUPFAM" id="SSF141571">
    <property type="entry name" value="Pentapeptide repeat-like"/>
    <property type="match status" value="1"/>
</dbReference>
<accession>A0A918LRP6</accession>
<name>A0A918LRP6_9ACTN</name>
<dbReference type="InterPro" id="IPR001646">
    <property type="entry name" value="5peptide_repeat"/>
</dbReference>
<keyword evidence="5" id="KW-1185">Reference proteome</keyword>
<gene>
    <name evidence="4" type="ORF">GCM10010226_20040</name>
</gene>
<dbReference type="EMBL" id="BMSA01000004">
    <property type="protein sequence ID" value="GGT43632.1"/>
    <property type="molecule type" value="Genomic_DNA"/>
</dbReference>
<sequence>MAPHGPADLAGQLRQLLTGGAVGAAGARTDVYGPRRVPGAVRPFLCPGVASRPLDRFLGGAYALMPMETGEPGHRRGAWRDGPAGRRAAAVLGGVAALILLGAMFVVLPGVVVDHDLAGASVAAQDRLKAVNDVRTTLLQVVGGLVVAFGAYATWRQLRVSQDGLRATQEGYVTDRFSRAVDQLGSDKLDVRIGGLHALWRIAEQSARDREAIISLQAAYLRTHLPWPPAGPESPSADVPINDIAPLETRAADAQVALTALGVLCRDREQSWVNLSVTDLRRADCDGLWFPEVNFDRACMEAAGLYHANLTQASLVAVNLRHADLTTAILRRARCTLADLRGAKLVETDLRDADFTGTDLREANLRKAAAHGAGFHRADLRLADLRGTDLSTADLAEARLTGALASEHTRWPADFDHSAAGVVDTADPGPEPSPLLQPPGMTWQAPPLRSAP</sequence>
<feature type="transmembrane region" description="Helical" evidence="3">
    <location>
        <begin position="89"/>
        <end position="112"/>
    </location>
</feature>
<dbReference type="Proteomes" id="UP000646776">
    <property type="component" value="Unassembled WGS sequence"/>
</dbReference>
<comment type="caution">
    <text evidence="4">The sequence shown here is derived from an EMBL/GenBank/DDBJ whole genome shotgun (WGS) entry which is preliminary data.</text>
</comment>
<evidence type="ECO:0000256" key="3">
    <source>
        <dbReference type="SAM" id="Phobius"/>
    </source>
</evidence>
<reference evidence="4" key="2">
    <citation type="submission" date="2020-09" db="EMBL/GenBank/DDBJ databases">
        <authorList>
            <person name="Sun Q."/>
            <person name="Ohkuma M."/>
        </authorList>
    </citation>
    <scope>NUCLEOTIDE SEQUENCE</scope>
    <source>
        <strain evidence="4">JCM 4125</strain>
    </source>
</reference>
<dbReference type="AlphaFoldDB" id="A0A918LRP6"/>
<organism evidence="4 5">
    <name type="scientific">Streptomyces phaeofaciens</name>
    <dbReference type="NCBI Taxonomy" id="68254"/>
    <lineage>
        <taxon>Bacteria</taxon>
        <taxon>Bacillati</taxon>
        <taxon>Actinomycetota</taxon>
        <taxon>Actinomycetes</taxon>
        <taxon>Kitasatosporales</taxon>
        <taxon>Streptomycetaceae</taxon>
        <taxon>Streptomyces</taxon>
    </lineage>
</organism>
<evidence type="ECO:0000256" key="2">
    <source>
        <dbReference type="SAM" id="MobiDB-lite"/>
    </source>
</evidence>
<evidence type="ECO:0000313" key="4">
    <source>
        <dbReference type="EMBL" id="GGT43632.1"/>
    </source>
</evidence>
<keyword evidence="1" id="KW-0677">Repeat</keyword>